<evidence type="ECO:0000313" key="1">
    <source>
        <dbReference type="EMBL" id="KAK9030363.1"/>
    </source>
</evidence>
<sequence length="147" mass="16095">MTRNQTAQSDIAHLQSEISRVEGSIDSKLQELKVSVDASMDTKMQELKVSMMGDLQKIIKRALGKTSTPVEEVAASHGMPGFQQAPEATRNTPIAVDSGVPTASMRSQSHTGNGAYRLMCPEFDGSNFRSWLSKLEQFFEAEGISEE</sequence>
<gene>
    <name evidence="1" type="ORF">V6N11_031790</name>
</gene>
<keyword evidence="2" id="KW-1185">Reference proteome</keyword>
<dbReference type="EMBL" id="JBBPBN010000010">
    <property type="protein sequence ID" value="KAK9030363.1"/>
    <property type="molecule type" value="Genomic_DNA"/>
</dbReference>
<reference evidence="1 2" key="1">
    <citation type="journal article" date="2024" name="G3 (Bethesda)">
        <title>Genome assembly of Hibiscus sabdariffa L. provides insights into metabolisms of medicinal natural products.</title>
        <authorList>
            <person name="Kim T."/>
        </authorList>
    </citation>
    <scope>NUCLEOTIDE SEQUENCE [LARGE SCALE GENOMIC DNA]</scope>
    <source>
        <strain evidence="1">TK-2024</strain>
        <tissue evidence="1">Old leaves</tissue>
    </source>
</reference>
<dbReference type="Proteomes" id="UP001396334">
    <property type="component" value="Unassembled WGS sequence"/>
</dbReference>
<name>A0ABR2SYN9_9ROSI</name>
<accession>A0ABR2SYN9</accession>
<comment type="caution">
    <text evidence="1">The sequence shown here is derived from an EMBL/GenBank/DDBJ whole genome shotgun (WGS) entry which is preliminary data.</text>
</comment>
<protein>
    <submittedName>
        <fullName evidence="1">Uncharacterized protein</fullName>
    </submittedName>
</protein>
<evidence type="ECO:0000313" key="2">
    <source>
        <dbReference type="Proteomes" id="UP001396334"/>
    </source>
</evidence>
<proteinExistence type="predicted"/>
<organism evidence="1 2">
    <name type="scientific">Hibiscus sabdariffa</name>
    <name type="common">roselle</name>
    <dbReference type="NCBI Taxonomy" id="183260"/>
    <lineage>
        <taxon>Eukaryota</taxon>
        <taxon>Viridiplantae</taxon>
        <taxon>Streptophyta</taxon>
        <taxon>Embryophyta</taxon>
        <taxon>Tracheophyta</taxon>
        <taxon>Spermatophyta</taxon>
        <taxon>Magnoliopsida</taxon>
        <taxon>eudicotyledons</taxon>
        <taxon>Gunneridae</taxon>
        <taxon>Pentapetalae</taxon>
        <taxon>rosids</taxon>
        <taxon>malvids</taxon>
        <taxon>Malvales</taxon>
        <taxon>Malvaceae</taxon>
        <taxon>Malvoideae</taxon>
        <taxon>Hibiscus</taxon>
    </lineage>
</organism>